<name>A0A1G6HMC3_9BACL</name>
<evidence type="ECO:0000256" key="4">
    <source>
        <dbReference type="ARBA" id="ARBA00023136"/>
    </source>
</evidence>
<evidence type="ECO:0000256" key="5">
    <source>
        <dbReference type="SAM" id="Phobius"/>
    </source>
</evidence>
<feature type="transmembrane region" description="Helical" evidence="5">
    <location>
        <begin position="91"/>
        <end position="110"/>
    </location>
</feature>
<dbReference type="GO" id="GO:0008168">
    <property type="term" value="F:methyltransferase activity"/>
    <property type="evidence" value="ECO:0007669"/>
    <property type="project" value="UniProtKB-KW"/>
</dbReference>
<dbReference type="RefSeq" id="WP_091565283.1">
    <property type="nucleotide sequence ID" value="NZ_FMZA01000001.1"/>
</dbReference>
<reference evidence="6 7" key="1">
    <citation type="submission" date="2016-10" db="EMBL/GenBank/DDBJ databases">
        <authorList>
            <person name="de Groot N.N."/>
        </authorList>
    </citation>
    <scope>NUCLEOTIDE SEQUENCE [LARGE SCALE GENOMIC DNA]</scope>
    <source>
        <strain evidence="6 7">DSM 45514</strain>
    </source>
</reference>
<proteinExistence type="predicted"/>
<keyword evidence="3 5" id="KW-1133">Transmembrane helix</keyword>
<keyword evidence="6" id="KW-0489">Methyltransferase</keyword>
<dbReference type="Pfam" id="PF04191">
    <property type="entry name" value="PEMT"/>
    <property type="match status" value="1"/>
</dbReference>
<dbReference type="AlphaFoldDB" id="A0A1G6HMC3"/>
<keyword evidence="6" id="KW-0808">Transferase</keyword>
<dbReference type="Proteomes" id="UP000199387">
    <property type="component" value="Unassembled WGS sequence"/>
</dbReference>
<dbReference type="EMBL" id="FMZA01000001">
    <property type="protein sequence ID" value="SDB95035.1"/>
    <property type="molecule type" value="Genomic_DNA"/>
</dbReference>
<organism evidence="6 7">
    <name type="scientific">Melghirimyces thermohalophilus</name>
    <dbReference type="NCBI Taxonomy" id="1236220"/>
    <lineage>
        <taxon>Bacteria</taxon>
        <taxon>Bacillati</taxon>
        <taxon>Bacillota</taxon>
        <taxon>Bacilli</taxon>
        <taxon>Bacillales</taxon>
        <taxon>Thermoactinomycetaceae</taxon>
        <taxon>Melghirimyces</taxon>
    </lineage>
</organism>
<evidence type="ECO:0000313" key="7">
    <source>
        <dbReference type="Proteomes" id="UP000199387"/>
    </source>
</evidence>
<evidence type="ECO:0000313" key="6">
    <source>
        <dbReference type="EMBL" id="SDB95035.1"/>
    </source>
</evidence>
<keyword evidence="7" id="KW-1185">Reference proteome</keyword>
<dbReference type="Gene3D" id="1.20.120.1630">
    <property type="match status" value="1"/>
</dbReference>
<evidence type="ECO:0000256" key="2">
    <source>
        <dbReference type="ARBA" id="ARBA00022692"/>
    </source>
</evidence>
<dbReference type="OrthoDB" id="272002at2"/>
<protein>
    <submittedName>
        <fullName evidence="6">Protein-S-isoprenylcysteine O-methyltransferase Ste14</fullName>
    </submittedName>
</protein>
<evidence type="ECO:0000256" key="1">
    <source>
        <dbReference type="ARBA" id="ARBA00004127"/>
    </source>
</evidence>
<feature type="transmembrane region" description="Helical" evidence="5">
    <location>
        <begin position="46"/>
        <end position="68"/>
    </location>
</feature>
<accession>A0A1G6HMC3</accession>
<dbReference type="GO" id="GO:0012505">
    <property type="term" value="C:endomembrane system"/>
    <property type="evidence" value="ECO:0007669"/>
    <property type="project" value="UniProtKB-SubCell"/>
</dbReference>
<comment type="subcellular location">
    <subcellularLocation>
        <location evidence="1">Endomembrane system</location>
        <topology evidence="1">Multi-pass membrane protein</topology>
    </subcellularLocation>
</comment>
<keyword evidence="2 5" id="KW-0812">Transmembrane</keyword>
<dbReference type="GO" id="GO:0032259">
    <property type="term" value="P:methylation"/>
    <property type="evidence" value="ECO:0007669"/>
    <property type="project" value="UniProtKB-KW"/>
</dbReference>
<dbReference type="STRING" id="1236220.SAMN04488112_10159"/>
<dbReference type="InterPro" id="IPR007318">
    <property type="entry name" value="Phopholipid_MeTrfase"/>
</dbReference>
<sequence>MRKPTAAVGSALFFLVGPGIVAGLIPWWITGWQMEEPLPFWGPLRVIGVLMLLAGVSVLIQAFVRFVVEGLGTPVPIAPPSRLVVGGMYRYVRNPMYVALIWVVVGQALILGQLPLLLYGAAFLLISATFVRWYEEPKLKRQFGADYEVYRRAVPAWWPRLRPWNSEEKGGEN</sequence>
<gene>
    <name evidence="6" type="ORF">SAMN04488112_10159</name>
</gene>
<keyword evidence="4 5" id="KW-0472">Membrane</keyword>
<evidence type="ECO:0000256" key="3">
    <source>
        <dbReference type="ARBA" id="ARBA00022989"/>
    </source>
</evidence>